<comment type="caution">
    <text evidence="1">The sequence shown here is derived from an EMBL/GenBank/DDBJ whole genome shotgun (WGS) entry which is preliminary data.</text>
</comment>
<evidence type="ECO:0000313" key="2">
    <source>
        <dbReference type="Proteomes" id="UP000615455"/>
    </source>
</evidence>
<sequence>MPLLPLENIVSAVFLVVNILFTFPKQQNQSIEKLPHQIIYNGLHPLNKLAIVHRFQVVDFDEFLTYSLAYTCKKAFVYANF</sequence>
<dbReference type="Proteomes" id="UP000615455">
    <property type="component" value="Unassembled WGS sequence"/>
</dbReference>
<evidence type="ECO:0000313" key="1">
    <source>
        <dbReference type="EMBL" id="GFZ82851.1"/>
    </source>
</evidence>
<reference evidence="2" key="1">
    <citation type="journal article" date="2019" name="Int. J. Syst. Evol. Microbiol.">
        <title>The Global Catalogue of Microorganisms (GCM) 10K type strain sequencing project: providing services to taxonomists for standard genome sequencing and annotation.</title>
        <authorList>
            <consortium name="The Broad Institute Genomics Platform"/>
            <consortium name="The Broad Institute Genome Sequencing Center for Infectious Disease"/>
            <person name="Wu L."/>
            <person name="Ma J."/>
        </authorList>
    </citation>
    <scope>NUCLEOTIDE SEQUENCE [LARGE SCALE GENOMIC DNA]</scope>
    <source>
        <strain evidence="2">CGMCC 1.15043</strain>
    </source>
</reference>
<organism evidence="1 2">
    <name type="scientific">Paenibacillus marchantiophytorum</name>
    <dbReference type="NCBI Taxonomy" id="1619310"/>
    <lineage>
        <taxon>Bacteria</taxon>
        <taxon>Bacillati</taxon>
        <taxon>Bacillota</taxon>
        <taxon>Bacilli</taxon>
        <taxon>Bacillales</taxon>
        <taxon>Paenibacillaceae</taxon>
        <taxon>Paenibacillus</taxon>
    </lineage>
</organism>
<gene>
    <name evidence="1" type="ORF">GCM10008018_30940</name>
</gene>
<name>A0ABQ1ERB2_9BACL</name>
<accession>A0ABQ1ERB2</accession>
<proteinExistence type="predicted"/>
<evidence type="ECO:0008006" key="3">
    <source>
        <dbReference type="Google" id="ProtNLM"/>
    </source>
</evidence>
<dbReference type="EMBL" id="BMHE01000014">
    <property type="protein sequence ID" value="GFZ82851.1"/>
    <property type="molecule type" value="Genomic_DNA"/>
</dbReference>
<protein>
    <recommendedName>
        <fullName evidence="3">Secreted protein</fullName>
    </recommendedName>
</protein>
<keyword evidence="2" id="KW-1185">Reference proteome</keyword>